<organism evidence="1 2">
    <name type="scientific">Trichostrongylus colubriformis</name>
    <name type="common">Black scour worm</name>
    <dbReference type="NCBI Taxonomy" id="6319"/>
    <lineage>
        <taxon>Eukaryota</taxon>
        <taxon>Metazoa</taxon>
        <taxon>Ecdysozoa</taxon>
        <taxon>Nematoda</taxon>
        <taxon>Chromadorea</taxon>
        <taxon>Rhabditida</taxon>
        <taxon>Rhabditina</taxon>
        <taxon>Rhabditomorpha</taxon>
        <taxon>Strongyloidea</taxon>
        <taxon>Trichostrongylidae</taxon>
        <taxon>Trichostrongylus</taxon>
    </lineage>
</organism>
<reference evidence="1 2" key="1">
    <citation type="submission" date="2019-10" db="EMBL/GenBank/DDBJ databases">
        <title>Assembly and Annotation for the nematode Trichostrongylus colubriformis.</title>
        <authorList>
            <person name="Martin J."/>
        </authorList>
    </citation>
    <scope>NUCLEOTIDE SEQUENCE [LARGE SCALE GENOMIC DNA]</scope>
    <source>
        <strain evidence="1">G859</strain>
        <tissue evidence="1">Whole worm</tissue>
    </source>
</reference>
<evidence type="ECO:0000313" key="1">
    <source>
        <dbReference type="EMBL" id="KAK5978823.1"/>
    </source>
</evidence>
<protein>
    <submittedName>
        <fullName evidence="1">Uncharacterized protein</fullName>
    </submittedName>
</protein>
<name>A0AAN8G1J2_TRICO</name>
<comment type="caution">
    <text evidence="1">The sequence shown here is derived from an EMBL/GenBank/DDBJ whole genome shotgun (WGS) entry which is preliminary data.</text>
</comment>
<sequence length="132" mass="15014">MGGKRKDRVAILREDLLIEDCLITMGASRLSWLKRAGCCPCFREGQDNVPHPENQPKSGGSSQIANNEVIAEVYNNDLLMRHIVSFVTEINDRIHIEQSSARLRFISRTAKWRFKSGGETLTLSFKARFLHL</sequence>
<dbReference type="AlphaFoldDB" id="A0AAN8G1J2"/>
<keyword evidence="2" id="KW-1185">Reference proteome</keyword>
<dbReference type="Proteomes" id="UP001331761">
    <property type="component" value="Unassembled WGS sequence"/>
</dbReference>
<evidence type="ECO:0000313" key="2">
    <source>
        <dbReference type="Proteomes" id="UP001331761"/>
    </source>
</evidence>
<proteinExistence type="predicted"/>
<dbReference type="EMBL" id="WIXE01008980">
    <property type="protein sequence ID" value="KAK5978823.1"/>
    <property type="molecule type" value="Genomic_DNA"/>
</dbReference>
<accession>A0AAN8G1J2</accession>
<gene>
    <name evidence="1" type="ORF">GCK32_010696</name>
</gene>